<dbReference type="AlphaFoldDB" id="A0AA94JDY0"/>
<dbReference type="Pfam" id="PF11159">
    <property type="entry name" value="DUF2939"/>
    <property type="match status" value="1"/>
</dbReference>
<reference evidence="2" key="1">
    <citation type="journal article" date="2018" name="Front. Microbiol.">
        <title>Genome-Based Analysis Reveals the Taxonomy and Diversity of the Family Idiomarinaceae.</title>
        <authorList>
            <person name="Liu Y."/>
            <person name="Lai Q."/>
            <person name="Shao Z."/>
        </authorList>
    </citation>
    <scope>NUCLEOTIDE SEQUENCE [LARGE SCALE GENOMIC DNA]</scope>
    <source>
        <strain evidence="2">SN-14</strain>
    </source>
</reference>
<proteinExistence type="predicted"/>
<accession>A0AA94JDY0</accession>
<evidence type="ECO:0008006" key="3">
    <source>
        <dbReference type="Google" id="ProtNLM"/>
    </source>
</evidence>
<gene>
    <name evidence="1" type="ORF">CWE23_00355</name>
</gene>
<name>A0AA94JDY0_9GAMM</name>
<protein>
    <recommendedName>
        <fullName evidence="3">DUF2939 family protein</fullName>
    </recommendedName>
</protein>
<dbReference type="Proteomes" id="UP000286680">
    <property type="component" value="Unassembled WGS sequence"/>
</dbReference>
<evidence type="ECO:0000313" key="1">
    <source>
        <dbReference type="EMBL" id="RUO44535.1"/>
    </source>
</evidence>
<dbReference type="InterPro" id="IPR021330">
    <property type="entry name" value="DUF2939"/>
</dbReference>
<evidence type="ECO:0000313" key="2">
    <source>
        <dbReference type="Proteomes" id="UP000286680"/>
    </source>
</evidence>
<comment type="caution">
    <text evidence="1">The sequence shown here is derived from an EMBL/GenBank/DDBJ whole genome shotgun (WGS) entry which is preliminary data.</text>
</comment>
<organism evidence="1 2">
    <name type="scientific">Idiomarina aquatica</name>
    <dbReference type="NCBI Taxonomy" id="1327752"/>
    <lineage>
        <taxon>Bacteria</taxon>
        <taxon>Pseudomonadati</taxon>
        <taxon>Pseudomonadota</taxon>
        <taxon>Gammaproteobacteria</taxon>
        <taxon>Alteromonadales</taxon>
        <taxon>Idiomarinaceae</taxon>
        <taxon>Idiomarina</taxon>
    </lineage>
</organism>
<sequence>MNKGKLITGLIIAAFLVFQAVSPYLTVYQIKSAAESRDSEALSEHIEFSSVRQSLKDQLNAMMASTMEPDETTKGNPFAALGAGIASIMAERIVDAYVTPAGIAKLMAGEKLDADNTENQQRNEKTLIDSSMFYESLNKFVVRVKDEQGDEGKFVLRRRGLGWKLTEIVIPMD</sequence>
<keyword evidence="2" id="KW-1185">Reference proteome</keyword>
<dbReference type="EMBL" id="PIPS01000001">
    <property type="protein sequence ID" value="RUO44535.1"/>
    <property type="molecule type" value="Genomic_DNA"/>
</dbReference>